<evidence type="ECO:0000256" key="5">
    <source>
        <dbReference type="ARBA" id="ARBA00022833"/>
    </source>
</evidence>
<keyword evidence="2" id="KW-0507">mRNA processing</keyword>
<evidence type="ECO:0000256" key="2">
    <source>
        <dbReference type="ARBA" id="ARBA00022664"/>
    </source>
</evidence>
<evidence type="ECO:0000313" key="12">
    <source>
        <dbReference type="Proteomes" id="UP000332933"/>
    </source>
</evidence>
<feature type="region of interest" description="Disordered" evidence="9">
    <location>
        <begin position="214"/>
        <end position="286"/>
    </location>
</feature>
<comment type="similarity">
    <text evidence="8">Belongs to the CWC16 family. YJU2 subfamily.</text>
</comment>
<comment type="subcellular location">
    <subcellularLocation>
        <location evidence="1 8">Nucleus</location>
    </subcellularLocation>
</comment>
<comment type="subunit">
    <text evidence="8">Component of the spliceosome. Present in the activated B complex, the catalytically activated B* complex which catalyzes the branching, the catalytic step 1 C complex catalyzing the exon ligation, and the postcatalytic P complex containing the ligated exons (mRNA) and the excised lariat intron.</text>
</comment>
<dbReference type="GO" id="GO:0046872">
    <property type="term" value="F:metal ion binding"/>
    <property type="evidence" value="ECO:0007669"/>
    <property type="project" value="UniProtKB-KW"/>
</dbReference>
<evidence type="ECO:0000256" key="4">
    <source>
        <dbReference type="ARBA" id="ARBA00022728"/>
    </source>
</evidence>
<dbReference type="Pfam" id="PF04502">
    <property type="entry name" value="Saf4_Yju2"/>
    <property type="match status" value="1"/>
</dbReference>
<keyword evidence="3 8" id="KW-0479">Metal-binding</keyword>
<protein>
    <recommendedName>
        <fullName evidence="8">Splicing factor YJU2</fullName>
    </recommendedName>
</protein>
<evidence type="ECO:0000256" key="9">
    <source>
        <dbReference type="SAM" id="MobiDB-lite"/>
    </source>
</evidence>
<name>A0A485KX06_9STRA</name>
<keyword evidence="4 8" id="KW-0747">Spliceosome</keyword>
<dbReference type="EMBL" id="VJMH01005413">
    <property type="protein sequence ID" value="KAF0696283.1"/>
    <property type="molecule type" value="Genomic_DNA"/>
</dbReference>
<dbReference type="Proteomes" id="UP000332933">
    <property type="component" value="Unassembled WGS sequence"/>
</dbReference>
<dbReference type="InterPro" id="IPR007590">
    <property type="entry name" value="Saf4/Yju2"/>
</dbReference>
<dbReference type="AlphaFoldDB" id="A0A485KX06"/>
<dbReference type="GO" id="GO:0071006">
    <property type="term" value="C:U2-type catalytic step 1 spliceosome"/>
    <property type="evidence" value="ECO:0007669"/>
    <property type="project" value="UniProtKB-UniRule"/>
</dbReference>
<evidence type="ECO:0000256" key="7">
    <source>
        <dbReference type="ARBA" id="ARBA00023242"/>
    </source>
</evidence>
<proteinExistence type="inferred from homology"/>
<keyword evidence="6" id="KW-0508">mRNA splicing</keyword>
<accession>A0A485KX06</accession>
<sequence length="286" mass="32091">MGERKVLNKYFPPDFDPRLIPRRKIPKNKQIEVRMMLPFSIQCNACGEFMYQGKKFNSRKEDVLDEDYFGVKIFRFYIRCSMCSNEITFKTDPKNGDYATEHGCKRNFEAWRDREADAQAVLKEREEEEKGDSMKALENRTLDSKREMDIIDALDEIKAINQRHAKVDTDALLQKVKHVNDPNDPTATAGNTILNDDEIQSQVEAFRKRKLEATATGDAASKQSKPENGASTGGGLSSGTKDHPPANMPTIKLKAKTKPSASIKPKKSAPKPPVALVGSYSDSDSS</sequence>
<dbReference type="PANTHER" id="PTHR12111:SF1">
    <property type="entry name" value="SPLICING FACTOR YJU2"/>
    <property type="match status" value="1"/>
</dbReference>
<feature type="binding site" evidence="8">
    <location>
        <position position="43"/>
    </location>
    <ligand>
        <name>Zn(2+)</name>
        <dbReference type="ChEBI" id="CHEBI:29105"/>
    </ligand>
</feature>
<feature type="binding site" evidence="8">
    <location>
        <position position="83"/>
    </location>
    <ligand>
        <name>Zn(2+)</name>
        <dbReference type="ChEBI" id="CHEBI:29105"/>
    </ligand>
</feature>
<dbReference type="InterPro" id="IPR043701">
    <property type="entry name" value="Yju2"/>
</dbReference>
<dbReference type="EMBL" id="CAADRA010005434">
    <property type="protein sequence ID" value="VFT89827.1"/>
    <property type="molecule type" value="Genomic_DNA"/>
</dbReference>
<feature type="binding site" evidence="8">
    <location>
        <position position="46"/>
    </location>
    <ligand>
        <name>Zn(2+)</name>
        <dbReference type="ChEBI" id="CHEBI:29105"/>
    </ligand>
</feature>
<feature type="binding site" evidence="8">
    <location>
        <position position="80"/>
    </location>
    <ligand>
        <name>Zn(2+)</name>
        <dbReference type="ChEBI" id="CHEBI:29105"/>
    </ligand>
</feature>
<dbReference type="GO" id="GO:0000349">
    <property type="term" value="P:generation of catalytic spliceosome for first transesterification step"/>
    <property type="evidence" value="ECO:0007669"/>
    <property type="project" value="UniProtKB-UniRule"/>
</dbReference>
<gene>
    <name evidence="11" type="primary">Aste57867_12981</name>
    <name evidence="10" type="ORF">As57867_012933</name>
    <name evidence="11" type="ORF">ASTE57867_12981</name>
</gene>
<evidence type="ECO:0000256" key="6">
    <source>
        <dbReference type="ARBA" id="ARBA00023187"/>
    </source>
</evidence>
<organism evidence="11 12">
    <name type="scientific">Aphanomyces stellatus</name>
    <dbReference type="NCBI Taxonomy" id="120398"/>
    <lineage>
        <taxon>Eukaryota</taxon>
        <taxon>Sar</taxon>
        <taxon>Stramenopiles</taxon>
        <taxon>Oomycota</taxon>
        <taxon>Saprolegniomycetes</taxon>
        <taxon>Saprolegniales</taxon>
        <taxon>Verrucalvaceae</taxon>
        <taxon>Aphanomyces</taxon>
    </lineage>
</organism>
<keyword evidence="5 8" id="KW-0862">Zinc</keyword>
<keyword evidence="12" id="KW-1185">Reference proteome</keyword>
<dbReference type="OrthoDB" id="674963at2759"/>
<evidence type="ECO:0000256" key="3">
    <source>
        <dbReference type="ARBA" id="ARBA00022723"/>
    </source>
</evidence>
<reference evidence="11 12" key="1">
    <citation type="submission" date="2019-03" db="EMBL/GenBank/DDBJ databases">
        <authorList>
            <person name="Gaulin E."/>
            <person name="Dumas B."/>
        </authorList>
    </citation>
    <scope>NUCLEOTIDE SEQUENCE [LARGE SCALE GENOMIC DNA]</scope>
    <source>
        <strain evidence="11">CBS 568.67</strain>
    </source>
</reference>
<comment type="function">
    <text evidence="8">Part of the spliceosome which catalyzes two sequential transesterification reactions, first the excision of the non-coding intron from pre-mRNA and then the ligation of the coding exons to form the mature mRNA. Plays a role in stabilizing the structure of the spliceosome catalytic core and docking of the branch helix into the active site, producing 5'-exon and lariat intron-3'-intermediates.</text>
</comment>
<dbReference type="HAMAP" id="MF_03226">
    <property type="entry name" value="YJU2"/>
    <property type="match status" value="1"/>
</dbReference>
<evidence type="ECO:0000313" key="11">
    <source>
        <dbReference type="EMBL" id="VFT89827.1"/>
    </source>
</evidence>
<reference evidence="10" key="2">
    <citation type="submission" date="2019-06" db="EMBL/GenBank/DDBJ databases">
        <title>Genomics analysis of Aphanomyces spp. identifies a new class of oomycete effector associated with host adaptation.</title>
        <authorList>
            <person name="Gaulin E."/>
        </authorList>
    </citation>
    <scope>NUCLEOTIDE SEQUENCE</scope>
    <source>
        <strain evidence="10">CBS 578.67</strain>
    </source>
</reference>
<evidence type="ECO:0000256" key="8">
    <source>
        <dbReference type="HAMAP-Rule" id="MF_03226"/>
    </source>
</evidence>
<dbReference type="PANTHER" id="PTHR12111">
    <property type="entry name" value="SPLICING FACTOR YJU2"/>
    <property type="match status" value="1"/>
</dbReference>
<evidence type="ECO:0000256" key="1">
    <source>
        <dbReference type="ARBA" id="ARBA00004123"/>
    </source>
</evidence>
<keyword evidence="7 8" id="KW-0539">Nucleus</keyword>
<evidence type="ECO:0000313" key="10">
    <source>
        <dbReference type="EMBL" id="KAF0696283.1"/>
    </source>
</evidence>